<feature type="domain" description="Peptidase C14 caspase" evidence="1">
    <location>
        <begin position="3"/>
        <end position="36"/>
    </location>
</feature>
<evidence type="ECO:0000259" key="1">
    <source>
        <dbReference type="Pfam" id="PF00656"/>
    </source>
</evidence>
<dbReference type="EMBL" id="PVTE01000023">
    <property type="protein sequence ID" value="PRY31038.1"/>
    <property type="molecule type" value="Genomic_DNA"/>
</dbReference>
<dbReference type="GO" id="GO:0004197">
    <property type="term" value="F:cysteine-type endopeptidase activity"/>
    <property type="evidence" value="ECO:0007669"/>
    <property type="project" value="InterPro"/>
</dbReference>
<keyword evidence="3" id="KW-1185">Reference proteome</keyword>
<organism evidence="2 3">
    <name type="scientific">Spirosoma oryzae</name>
    <dbReference type="NCBI Taxonomy" id="1469603"/>
    <lineage>
        <taxon>Bacteria</taxon>
        <taxon>Pseudomonadati</taxon>
        <taxon>Bacteroidota</taxon>
        <taxon>Cytophagia</taxon>
        <taxon>Cytophagales</taxon>
        <taxon>Cytophagaceae</taxon>
        <taxon>Spirosoma</taxon>
    </lineage>
</organism>
<dbReference type="RefSeq" id="WP_425443544.1">
    <property type="nucleotide sequence ID" value="NZ_PVTE01000023.1"/>
</dbReference>
<dbReference type="InterPro" id="IPR029030">
    <property type="entry name" value="Caspase-like_dom_sf"/>
</dbReference>
<sequence length="51" mass="5856">MKTLALVIGNDDYYKKHKLENAVNDAISVKDVFERLERVGELSLVMIFDTL</sequence>
<name>A0A2T0SC93_9BACT</name>
<dbReference type="GO" id="GO:0006508">
    <property type="term" value="P:proteolysis"/>
    <property type="evidence" value="ECO:0007669"/>
    <property type="project" value="InterPro"/>
</dbReference>
<dbReference type="Gene3D" id="3.40.50.1460">
    <property type="match status" value="1"/>
</dbReference>
<proteinExistence type="predicted"/>
<evidence type="ECO:0000313" key="3">
    <source>
        <dbReference type="Proteomes" id="UP000238375"/>
    </source>
</evidence>
<accession>A0A2T0SC93</accession>
<dbReference type="InterPro" id="IPR011600">
    <property type="entry name" value="Pept_C14_caspase"/>
</dbReference>
<dbReference type="Pfam" id="PF00656">
    <property type="entry name" value="Peptidase_C14"/>
    <property type="match status" value="1"/>
</dbReference>
<dbReference type="SUPFAM" id="SSF52129">
    <property type="entry name" value="Caspase-like"/>
    <property type="match status" value="1"/>
</dbReference>
<gene>
    <name evidence="2" type="ORF">CLV58_1231</name>
</gene>
<protein>
    <submittedName>
        <fullName evidence="2">Caspase domain-containing protein</fullName>
    </submittedName>
</protein>
<reference evidence="2 3" key="1">
    <citation type="submission" date="2018-03" db="EMBL/GenBank/DDBJ databases">
        <title>Genomic Encyclopedia of Archaeal and Bacterial Type Strains, Phase II (KMG-II): from individual species to whole genera.</title>
        <authorList>
            <person name="Goeker M."/>
        </authorList>
    </citation>
    <scope>NUCLEOTIDE SEQUENCE [LARGE SCALE GENOMIC DNA]</scope>
    <source>
        <strain evidence="2 3">DSM 28354</strain>
    </source>
</reference>
<comment type="caution">
    <text evidence="2">The sequence shown here is derived from an EMBL/GenBank/DDBJ whole genome shotgun (WGS) entry which is preliminary data.</text>
</comment>
<dbReference type="AlphaFoldDB" id="A0A2T0SC93"/>
<dbReference type="Proteomes" id="UP000238375">
    <property type="component" value="Unassembled WGS sequence"/>
</dbReference>
<evidence type="ECO:0000313" key="2">
    <source>
        <dbReference type="EMBL" id="PRY31038.1"/>
    </source>
</evidence>